<dbReference type="KEGG" id="pno:SNOG_09956"/>
<accession>Q0UE58</accession>
<dbReference type="RefSeq" id="XP_001800241.1">
    <property type="nucleotide sequence ID" value="XM_001800189.1"/>
</dbReference>
<dbReference type="AlphaFoldDB" id="Q0UE58"/>
<evidence type="ECO:0000313" key="2">
    <source>
        <dbReference type="Proteomes" id="UP000001055"/>
    </source>
</evidence>
<evidence type="ECO:0000313" key="1">
    <source>
        <dbReference type="EMBL" id="EAT82291.1"/>
    </source>
</evidence>
<dbReference type="Proteomes" id="UP000001055">
    <property type="component" value="Unassembled WGS sequence"/>
</dbReference>
<dbReference type="EMBL" id="CH445340">
    <property type="protein sequence ID" value="EAT82291.1"/>
    <property type="molecule type" value="Genomic_DNA"/>
</dbReference>
<dbReference type="InParanoid" id="Q0UE58"/>
<gene>
    <name evidence="1" type="ORF">SNOG_09956</name>
</gene>
<organism evidence="1 2">
    <name type="scientific">Phaeosphaeria nodorum (strain SN15 / ATCC MYA-4574 / FGSC 10173)</name>
    <name type="common">Glume blotch fungus</name>
    <name type="synonym">Parastagonospora nodorum</name>
    <dbReference type="NCBI Taxonomy" id="321614"/>
    <lineage>
        <taxon>Eukaryota</taxon>
        <taxon>Fungi</taxon>
        <taxon>Dikarya</taxon>
        <taxon>Ascomycota</taxon>
        <taxon>Pezizomycotina</taxon>
        <taxon>Dothideomycetes</taxon>
        <taxon>Pleosporomycetidae</taxon>
        <taxon>Pleosporales</taxon>
        <taxon>Pleosporineae</taxon>
        <taxon>Phaeosphaeriaceae</taxon>
        <taxon>Parastagonospora</taxon>
    </lineage>
</organism>
<dbReference type="GeneID" id="5977147"/>
<protein>
    <submittedName>
        <fullName evidence="1">Uncharacterized protein</fullName>
    </submittedName>
</protein>
<name>Q0UE58_PHANO</name>
<dbReference type="HOGENOM" id="CLU_3359916_0_0_1"/>
<proteinExistence type="predicted"/>
<sequence>MKVVGRMLDEYHDHQHHSIMMLKERPQYTFSLFPKP</sequence>
<reference evidence="2" key="1">
    <citation type="journal article" date="2007" name="Plant Cell">
        <title>Dothideomycete-plant interactions illuminated by genome sequencing and EST analysis of the wheat pathogen Stagonospora nodorum.</title>
        <authorList>
            <person name="Hane J.K."/>
            <person name="Lowe R.G."/>
            <person name="Solomon P.S."/>
            <person name="Tan K.C."/>
            <person name="Schoch C.L."/>
            <person name="Spatafora J.W."/>
            <person name="Crous P.W."/>
            <person name="Kodira C."/>
            <person name="Birren B.W."/>
            <person name="Galagan J.E."/>
            <person name="Torriani S.F."/>
            <person name="McDonald B.A."/>
            <person name="Oliver R.P."/>
        </authorList>
    </citation>
    <scope>NUCLEOTIDE SEQUENCE [LARGE SCALE GENOMIC DNA]</scope>
    <source>
        <strain evidence="2">SN15 / ATCC MYA-4574 / FGSC 10173</strain>
    </source>
</reference>